<reference evidence="2 3" key="1">
    <citation type="journal article" date="2014" name="Int. J. Syst. Evol. Microbiol.">
        <title>Complete genome sequence of Corynebacterium casei LMG S-19264T (=DSM 44701T), isolated from a smear-ripened cheese.</title>
        <authorList>
            <consortium name="US DOE Joint Genome Institute (JGI-PGF)"/>
            <person name="Walter F."/>
            <person name="Albersmeier A."/>
            <person name="Kalinowski J."/>
            <person name="Ruckert C."/>
        </authorList>
    </citation>
    <scope>NUCLEOTIDE SEQUENCE [LARGE SCALE GENOMIC DNA]</scope>
    <source>
        <strain evidence="2 3">CGMCC 1.12925</strain>
    </source>
</reference>
<dbReference type="SUPFAM" id="SSF101874">
    <property type="entry name" value="YceI-like"/>
    <property type="match status" value="1"/>
</dbReference>
<gene>
    <name evidence="2" type="ORF">GCM10010831_00080</name>
</gene>
<dbReference type="InterPro" id="IPR007372">
    <property type="entry name" value="Lipid/polyisoprenoid-bd_YceI"/>
</dbReference>
<evidence type="ECO:0000313" key="3">
    <source>
        <dbReference type="Proteomes" id="UP000599688"/>
    </source>
</evidence>
<feature type="domain" description="Lipid/polyisoprenoid-binding YceI-like" evidence="1">
    <location>
        <begin position="12"/>
        <end position="174"/>
    </location>
</feature>
<name>A0A916ZLF0_9FLAO</name>
<keyword evidence="3" id="KW-1185">Reference proteome</keyword>
<dbReference type="PANTHER" id="PTHR34406">
    <property type="entry name" value="PROTEIN YCEI"/>
    <property type="match status" value="1"/>
</dbReference>
<dbReference type="EMBL" id="BMGL01000001">
    <property type="protein sequence ID" value="GGE02248.1"/>
    <property type="molecule type" value="Genomic_DNA"/>
</dbReference>
<evidence type="ECO:0000259" key="1">
    <source>
        <dbReference type="SMART" id="SM00867"/>
    </source>
</evidence>
<dbReference type="AlphaFoldDB" id="A0A916ZLF0"/>
<evidence type="ECO:0000313" key="2">
    <source>
        <dbReference type="EMBL" id="GGE02248.1"/>
    </source>
</evidence>
<organism evidence="2 3">
    <name type="scientific">Psychroflexus salis</name>
    <dbReference type="NCBI Taxonomy" id="1526574"/>
    <lineage>
        <taxon>Bacteria</taxon>
        <taxon>Pseudomonadati</taxon>
        <taxon>Bacteroidota</taxon>
        <taxon>Flavobacteriia</taxon>
        <taxon>Flavobacteriales</taxon>
        <taxon>Flavobacteriaceae</taxon>
        <taxon>Psychroflexus</taxon>
    </lineage>
</organism>
<comment type="caution">
    <text evidence="2">The sequence shown here is derived from an EMBL/GenBank/DDBJ whole genome shotgun (WGS) entry which is preliminary data.</text>
</comment>
<protein>
    <recommendedName>
        <fullName evidence="1">Lipid/polyisoprenoid-binding YceI-like domain-containing protein</fullName>
    </recommendedName>
</protein>
<sequence>MTIGLALQAQEKFNFTNHKILIEGTSNIHDWEMEVEEADGFIEMKMENDKLNISNISLTIPIKSMKSGKGKMDSNTYEALKEEKNPNITFSFLEATQLEKTGNFTYTANLKGNLSIAGNTQVVSIPVEIDNNQTSLVANYTITMTDFGVDPPTAMFGTIKTGDAVNINFNLNYNKQ</sequence>
<dbReference type="Gene3D" id="2.40.128.110">
    <property type="entry name" value="Lipid/polyisoprenoid-binding, YceI-like"/>
    <property type="match status" value="1"/>
</dbReference>
<dbReference type="Proteomes" id="UP000599688">
    <property type="component" value="Unassembled WGS sequence"/>
</dbReference>
<dbReference type="Pfam" id="PF04264">
    <property type="entry name" value="YceI"/>
    <property type="match status" value="1"/>
</dbReference>
<dbReference type="PANTHER" id="PTHR34406:SF1">
    <property type="entry name" value="PROTEIN YCEI"/>
    <property type="match status" value="1"/>
</dbReference>
<dbReference type="InterPro" id="IPR036761">
    <property type="entry name" value="TTHA0802/YceI-like_sf"/>
</dbReference>
<accession>A0A916ZLF0</accession>
<proteinExistence type="predicted"/>
<dbReference type="SMART" id="SM00867">
    <property type="entry name" value="YceI"/>
    <property type="match status" value="1"/>
</dbReference>